<dbReference type="NCBIfam" id="NF009466">
    <property type="entry name" value="PRK12826.1-2"/>
    <property type="match status" value="1"/>
</dbReference>
<evidence type="ECO:0000256" key="1">
    <source>
        <dbReference type="ARBA" id="ARBA00006484"/>
    </source>
</evidence>
<keyword evidence="5" id="KW-1185">Reference proteome</keyword>
<dbReference type="PRINTS" id="PR00081">
    <property type="entry name" value="GDHRDH"/>
</dbReference>
<dbReference type="PANTHER" id="PTHR42760">
    <property type="entry name" value="SHORT-CHAIN DEHYDROGENASES/REDUCTASES FAMILY MEMBER"/>
    <property type="match status" value="1"/>
</dbReference>
<dbReference type="SUPFAM" id="SSF51735">
    <property type="entry name" value="NAD(P)-binding Rossmann-fold domains"/>
    <property type="match status" value="1"/>
</dbReference>
<evidence type="ECO:0000313" key="5">
    <source>
        <dbReference type="Proteomes" id="UP000494269"/>
    </source>
</evidence>
<feature type="domain" description="Ketoreductase" evidence="3">
    <location>
        <begin position="35"/>
        <end position="204"/>
    </location>
</feature>
<gene>
    <name evidence="4" type="primary">bacC_3</name>
    <name evidence="4" type="ORF">LMG3441_05373</name>
</gene>
<dbReference type="Gene3D" id="3.40.50.720">
    <property type="entry name" value="NAD(P)-binding Rossmann-like Domain"/>
    <property type="match status" value="1"/>
</dbReference>
<proteinExistence type="inferred from homology"/>
<dbReference type="PANTHER" id="PTHR42760:SF115">
    <property type="entry name" value="3-OXOACYL-[ACYL-CARRIER-PROTEIN] REDUCTASE FABG"/>
    <property type="match status" value="1"/>
</dbReference>
<name>A0A6S7BPZ5_9BURK</name>
<dbReference type="CDD" id="cd05233">
    <property type="entry name" value="SDR_c"/>
    <property type="match status" value="1"/>
</dbReference>
<dbReference type="Pfam" id="PF13561">
    <property type="entry name" value="adh_short_C2"/>
    <property type="match status" value="1"/>
</dbReference>
<evidence type="ECO:0000259" key="3">
    <source>
        <dbReference type="SMART" id="SM00822"/>
    </source>
</evidence>
<reference evidence="4 5" key="1">
    <citation type="submission" date="2020-04" db="EMBL/GenBank/DDBJ databases">
        <authorList>
            <person name="De Canck E."/>
        </authorList>
    </citation>
    <scope>NUCLEOTIDE SEQUENCE [LARGE SCALE GENOMIC DNA]</scope>
    <source>
        <strain evidence="4 5">LMG 3441</strain>
    </source>
</reference>
<dbReference type="EC" id="1.1.1.385" evidence="4"/>
<dbReference type="NCBIfam" id="NF005559">
    <property type="entry name" value="PRK07231.1"/>
    <property type="match status" value="1"/>
</dbReference>
<dbReference type="EMBL" id="CADIJQ010000012">
    <property type="protein sequence ID" value="CAB3738556.1"/>
    <property type="molecule type" value="Genomic_DNA"/>
</dbReference>
<dbReference type="InterPro" id="IPR057326">
    <property type="entry name" value="KR_dom"/>
</dbReference>
<dbReference type="Proteomes" id="UP000494269">
    <property type="component" value="Unassembled WGS sequence"/>
</dbReference>
<accession>A0A6S7BPZ5</accession>
<protein>
    <submittedName>
        <fullName evidence="4">Dihydroanticapsin 7-dehydrogenase</fullName>
        <ecNumber evidence="4">1.1.1.385</ecNumber>
    </submittedName>
</protein>
<keyword evidence="2 4" id="KW-0560">Oxidoreductase</keyword>
<dbReference type="PROSITE" id="PS00061">
    <property type="entry name" value="ADH_SHORT"/>
    <property type="match status" value="1"/>
</dbReference>
<dbReference type="PRINTS" id="PR00080">
    <property type="entry name" value="SDRFAMILY"/>
</dbReference>
<sequence>MAGGLTPPSRNPSTALQVTLLDNPTEVIHSDLRGQTVVITGGAKGIGFSTAQAFVRQGARVALLDMDATALDAAVADLNAAGGDALAVQASVTDADAVERAFAQVEQAWGGIDVLVNNAGISANKPTLEVTVDEWRRAVDINLTGVFLCAQAAGRRMVPAGSGSIINLASMYGVVAAPDRAAYCATKGAVVLLTETLAVEWGPMGVRVNALAPGYVETDLVRDLAARGRLDPERLKQRTPLRRMAQPAEMADLAVFLASRQAAYITGHTLVADGGWSRYSYL</sequence>
<dbReference type="GO" id="GO:0016616">
    <property type="term" value="F:oxidoreductase activity, acting on the CH-OH group of donors, NAD or NADP as acceptor"/>
    <property type="evidence" value="ECO:0007669"/>
    <property type="project" value="TreeGrafter"/>
</dbReference>
<evidence type="ECO:0000256" key="2">
    <source>
        <dbReference type="ARBA" id="ARBA00023002"/>
    </source>
</evidence>
<evidence type="ECO:0000313" key="4">
    <source>
        <dbReference type="EMBL" id="CAB3738556.1"/>
    </source>
</evidence>
<dbReference type="SMART" id="SM00822">
    <property type="entry name" value="PKS_KR"/>
    <property type="match status" value="1"/>
</dbReference>
<comment type="similarity">
    <text evidence="1">Belongs to the short-chain dehydrogenases/reductases (SDR) family.</text>
</comment>
<dbReference type="AlphaFoldDB" id="A0A6S7BPZ5"/>
<dbReference type="InterPro" id="IPR002347">
    <property type="entry name" value="SDR_fam"/>
</dbReference>
<dbReference type="InterPro" id="IPR020904">
    <property type="entry name" value="Sc_DH/Rdtase_CS"/>
</dbReference>
<dbReference type="InterPro" id="IPR036291">
    <property type="entry name" value="NAD(P)-bd_dom_sf"/>
</dbReference>
<organism evidence="4 5">
    <name type="scientific">Achromobacter kerstersii</name>
    <dbReference type="NCBI Taxonomy" id="1353890"/>
    <lineage>
        <taxon>Bacteria</taxon>
        <taxon>Pseudomonadati</taxon>
        <taxon>Pseudomonadota</taxon>
        <taxon>Betaproteobacteria</taxon>
        <taxon>Burkholderiales</taxon>
        <taxon>Alcaligenaceae</taxon>
        <taxon>Achromobacter</taxon>
    </lineage>
</organism>
<dbReference type="FunFam" id="3.40.50.720:FF:000084">
    <property type="entry name" value="Short-chain dehydrogenase reductase"/>
    <property type="match status" value="1"/>
</dbReference>